<dbReference type="Proteomes" id="UP000009282">
    <property type="component" value="Chromosome"/>
</dbReference>
<protein>
    <submittedName>
        <fullName evidence="1">Uncharacterized protein</fullName>
    </submittedName>
</protein>
<proteinExistence type="predicted"/>
<name>G4QHC5_GLANF</name>
<dbReference type="HOGENOM" id="CLU_3290303_0_0_6"/>
<sequence>MPLPKKTIQQYIHLTMAGNKVGFGIDIERFIDSCPISIVQ</sequence>
<dbReference type="STRING" id="1085623.GNIT_1639"/>
<organism evidence="1 2">
    <name type="scientific">Glaciecola nitratireducens (strain JCM 12485 / KCTC 12276 / FR1064)</name>
    <dbReference type="NCBI Taxonomy" id="1085623"/>
    <lineage>
        <taxon>Bacteria</taxon>
        <taxon>Pseudomonadati</taxon>
        <taxon>Pseudomonadota</taxon>
        <taxon>Gammaproteobacteria</taxon>
        <taxon>Alteromonadales</taxon>
        <taxon>Alteromonadaceae</taxon>
        <taxon>Brumicola</taxon>
    </lineage>
</organism>
<evidence type="ECO:0000313" key="2">
    <source>
        <dbReference type="Proteomes" id="UP000009282"/>
    </source>
</evidence>
<evidence type="ECO:0000313" key="1">
    <source>
        <dbReference type="EMBL" id="AEP29756.1"/>
    </source>
</evidence>
<accession>G4QHC5</accession>
<dbReference type="EMBL" id="CP003060">
    <property type="protein sequence ID" value="AEP29756.1"/>
    <property type="molecule type" value="Genomic_DNA"/>
</dbReference>
<reference evidence="1 2" key="1">
    <citation type="journal article" date="2011" name="J. Bacteriol.">
        <title>Complete genome sequence of seawater bacterium Glaciecola nitratireducens FR1064T.</title>
        <authorList>
            <person name="Bian F."/>
            <person name="Qin Q.L."/>
            <person name="Xie B.B."/>
            <person name="Shu Y.L."/>
            <person name="Zhang X.Y."/>
            <person name="Yu Y."/>
            <person name="Chen B."/>
            <person name="Chen X.L."/>
            <person name="Zhou B.C."/>
            <person name="Zhang Y.Z."/>
        </authorList>
    </citation>
    <scope>NUCLEOTIDE SEQUENCE [LARGE SCALE GENOMIC DNA]</scope>
    <source>
        <strain evidence="2">JCM 12485 / KCTC 12276 / FR1064</strain>
    </source>
</reference>
<dbReference type="AlphaFoldDB" id="G4QHC5"/>
<dbReference type="KEGG" id="gni:GNIT_1639"/>
<keyword evidence="2" id="KW-1185">Reference proteome</keyword>
<gene>
    <name evidence="1" type="ordered locus">GNIT_1639</name>
</gene>